<evidence type="ECO:0000313" key="2">
    <source>
        <dbReference type="Proteomes" id="UP001168877"/>
    </source>
</evidence>
<comment type="caution">
    <text evidence="1">The sequence shown here is derived from an EMBL/GenBank/DDBJ whole genome shotgun (WGS) entry which is preliminary data.</text>
</comment>
<accession>A0AA39VZK2</accession>
<reference evidence="1" key="2">
    <citation type="submission" date="2023-06" db="EMBL/GenBank/DDBJ databases">
        <authorList>
            <person name="Swenson N.G."/>
            <person name="Wegrzyn J.L."/>
            <person name="Mcevoy S.L."/>
        </authorList>
    </citation>
    <scope>NUCLEOTIDE SEQUENCE</scope>
    <source>
        <strain evidence="1">NS2018</strain>
        <tissue evidence="1">Leaf</tissue>
    </source>
</reference>
<name>A0AA39VZK2_ACESA</name>
<dbReference type="AlphaFoldDB" id="A0AA39VZK2"/>
<keyword evidence="2" id="KW-1185">Reference proteome</keyword>
<gene>
    <name evidence="1" type="ORF">LWI29_015166</name>
</gene>
<proteinExistence type="predicted"/>
<dbReference type="EMBL" id="JAUESC010000004">
    <property type="protein sequence ID" value="KAK0596381.1"/>
    <property type="molecule type" value="Genomic_DNA"/>
</dbReference>
<organism evidence="1 2">
    <name type="scientific">Acer saccharum</name>
    <name type="common">Sugar maple</name>
    <dbReference type="NCBI Taxonomy" id="4024"/>
    <lineage>
        <taxon>Eukaryota</taxon>
        <taxon>Viridiplantae</taxon>
        <taxon>Streptophyta</taxon>
        <taxon>Embryophyta</taxon>
        <taxon>Tracheophyta</taxon>
        <taxon>Spermatophyta</taxon>
        <taxon>Magnoliopsida</taxon>
        <taxon>eudicotyledons</taxon>
        <taxon>Gunneridae</taxon>
        <taxon>Pentapetalae</taxon>
        <taxon>rosids</taxon>
        <taxon>malvids</taxon>
        <taxon>Sapindales</taxon>
        <taxon>Sapindaceae</taxon>
        <taxon>Hippocastanoideae</taxon>
        <taxon>Acereae</taxon>
        <taxon>Acer</taxon>
    </lineage>
</organism>
<dbReference type="Proteomes" id="UP001168877">
    <property type="component" value="Unassembled WGS sequence"/>
</dbReference>
<protein>
    <submittedName>
        <fullName evidence="1">Uncharacterized protein</fullName>
    </submittedName>
</protein>
<reference evidence="1" key="1">
    <citation type="journal article" date="2022" name="Plant J.">
        <title>Strategies of tolerance reflected in two North American maple genomes.</title>
        <authorList>
            <person name="McEvoy S.L."/>
            <person name="Sezen U.U."/>
            <person name="Trouern-Trend A."/>
            <person name="McMahon S.M."/>
            <person name="Schaberg P.G."/>
            <person name="Yang J."/>
            <person name="Wegrzyn J.L."/>
            <person name="Swenson N.G."/>
        </authorList>
    </citation>
    <scope>NUCLEOTIDE SEQUENCE</scope>
    <source>
        <strain evidence="1">NS2018</strain>
    </source>
</reference>
<evidence type="ECO:0000313" key="1">
    <source>
        <dbReference type="EMBL" id="KAK0596381.1"/>
    </source>
</evidence>
<sequence>MLPSSSPVLSHSVFPSSAIFIAQQITIQLRRSWSVESRFFFVVVRRSSASLQSLVSSLHSPVTILHSLQIAADPRVVMVDVEFLERERNEFLRTETSIAYENES</sequence>